<keyword evidence="1 4" id="KW-0349">Heme</keyword>
<comment type="caution">
    <text evidence="6">The sequence shown here is derived from an EMBL/GenBank/DDBJ whole genome shotgun (WGS) entry which is preliminary data.</text>
</comment>
<dbReference type="PANTHER" id="PTHR35008:SF8">
    <property type="entry name" value="ALCOHOL DEHYDROGENASE CYTOCHROME C SUBUNIT"/>
    <property type="match status" value="1"/>
</dbReference>
<dbReference type="GO" id="GO:0009055">
    <property type="term" value="F:electron transfer activity"/>
    <property type="evidence" value="ECO:0007669"/>
    <property type="project" value="InterPro"/>
</dbReference>
<dbReference type="PROSITE" id="PS51007">
    <property type="entry name" value="CYTC"/>
    <property type="match status" value="2"/>
</dbReference>
<name>A0A7W6BPA2_9HYPH</name>
<dbReference type="Proteomes" id="UP000531216">
    <property type="component" value="Unassembled WGS sequence"/>
</dbReference>
<keyword evidence="3 4" id="KW-0408">Iron</keyword>
<dbReference type="InterPro" id="IPR051459">
    <property type="entry name" value="Cytochrome_c-type_DH"/>
</dbReference>
<dbReference type="GO" id="GO:0046872">
    <property type="term" value="F:metal ion binding"/>
    <property type="evidence" value="ECO:0007669"/>
    <property type="project" value="UniProtKB-KW"/>
</dbReference>
<evidence type="ECO:0000313" key="6">
    <source>
        <dbReference type="EMBL" id="MBB3935601.1"/>
    </source>
</evidence>
<dbReference type="AlphaFoldDB" id="A0A7W6BPA2"/>
<dbReference type="Pfam" id="PF00034">
    <property type="entry name" value="Cytochrom_C"/>
    <property type="match status" value="1"/>
</dbReference>
<protein>
    <submittedName>
        <fullName evidence="6">Mono/diheme cytochrome c family protein</fullName>
    </submittedName>
</protein>
<feature type="domain" description="Cytochrome c" evidence="5">
    <location>
        <begin position="40"/>
        <end position="148"/>
    </location>
</feature>
<evidence type="ECO:0000259" key="5">
    <source>
        <dbReference type="PROSITE" id="PS51007"/>
    </source>
</evidence>
<evidence type="ECO:0000256" key="3">
    <source>
        <dbReference type="ARBA" id="ARBA00023004"/>
    </source>
</evidence>
<proteinExistence type="predicted"/>
<dbReference type="Gene3D" id="1.10.760.10">
    <property type="entry name" value="Cytochrome c-like domain"/>
    <property type="match status" value="2"/>
</dbReference>
<sequence>MGARRILVALGAVVVVAGGAYALTAPRRLPPDAIAAEGSGDPSRGERLFHAGGCASCHAPSETAGDAPVVLAGGPPLETKFGTFHAPNITPDPQAGIGAWSLADFANAMQRGVDPNGQPLYPAFPYTSYARMTAGDIADLHAYLMTLPASSSVAQPNDLAFPYSVRRGVGLWQRAFLDPAPVIPLPADASDTVKRGQYLVEGPGHCGECHTPRTFGGLGGLDHSRWLAGGPAPEGDGNIPDITPSGETADWSEADLATYFETGFTPDFDSVGGSMVAVQNNLAKLPAEDRAAIAAYLKAIPAVAPAGEGN</sequence>
<dbReference type="InterPro" id="IPR009056">
    <property type="entry name" value="Cyt_c-like_dom"/>
</dbReference>
<evidence type="ECO:0000256" key="1">
    <source>
        <dbReference type="ARBA" id="ARBA00022617"/>
    </source>
</evidence>
<dbReference type="PANTHER" id="PTHR35008">
    <property type="entry name" value="BLL4482 PROTEIN-RELATED"/>
    <property type="match status" value="1"/>
</dbReference>
<feature type="domain" description="Cytochrome c" evidence="5">
    <location>
        <begin position="191"/>
        <end position="301"/>
    </location>
</feature>
<dbReference type="RefSeq" id="WP_090960564.1">
    <property type="nucleotide sequence ID" value="NZ_FOOA01000003.1"/>
</dbReference>
<organism evidence="6 7">
    <name type="scientific">Aureimonas phyllosphaerae</name>
    <dbReference type="NCBI Taxonomy" id="1166078"/>
    <lineage>
        <taxon>Bacteria</taxon>
        <taxon>Pseudomonadati</taxon>
        <taxon>Pseudomonadota</taxon>
        <taxon>Alphaproteobacteria</taxon>
        <taxon>Hyphomicrobiales</taxon>
        <taxon>Aurantimonadaceae</taxon>
        <taxon>Aureimonas</taxon>
    </lineage>
</organism>
<dbReference type="SUPFAM" id="SSF46626">
    <property type="entry name" value="Cytochrome c"/>
    <property type="match status" value="2"/>
</dbReference>
<dbReference type="OrthoDB" id="9811281at2"/>
<dbReference type="EMBL" id="JACIDO010000003">
    <property type="protein sequence ID" value="MBB3935601.1"/>
    <property type="molecule type" value="Genomic_DNA"/>
</dbReference>
<keyword evidence="2 4" id="KW-0479">Metal-binding</keyword>
<gene>
    <name evidence="6" type="ORF">GGR05_001745</name>
</gene>
<evidence type="ECO:0000313" key="7">
    <source>
        <dbReference type="Proteomes" id="UP000531216"/>
    </source>
</evidence>
<reference evidence="6 7" key="1">
    <citation type="submission" date="2020-08" db="EMBL/GenBank/DDBJ databases">
        <title>Genomic Encyclopedia of Type Strains, Phase IV (KMG-IV): sequencing the most valuable type-strain genomes for metagenomic binning, comparative biology and taxonomic classification.</title>
        <authorList>
            <person name="Goeker M."/>
        </authorList>
    </citation>
    <scope>NUCLEOTIDE SEQUENCE [LARGE SCALE GENOMIC DNA]</scope>
    <source>
        <strain evidence="6 7">DSM 25024</strain>
    </source>
</reference>
<evidence type="ECO:0000256" key="4">
    <source>
        <dbReference type="PROSITE-ProRule" id="PRU00433"/>
    </source>
</evidence>
<keyword evidence="7" id="KW-1185">Reference proteome</keyword>
<evidence type="ECO:0000256" key="2">
    <source>
        <dbReference type="ARBA" id="ARBA00022723"/>
    </source>
</evidence>
<dbReference type="InterPro" id="IPR036909">
    <property type="entry name" value="Cyt_c-like_dom_sf"/>
</dbReference>
<dbReference type="GO" id="GO:0020037">
    <property type="term" value="F:heme binding"/>
    <property type="evidence" value="ECO:0007669"/>
    <property type="project" value="InterPro"/>
</dbReference>
<accession>A0A7W6BPA2</accession>